<evidence type="ECO:0000256" key="5">
    <source>
        <dbReference type="SAM" id="Coils"/>
    </source>
</evidence>
<keyword evidence="2" id="KW-0498">Mitosis</keyword>
<feature type="coiled-coil region" evidence="5">
    <location>
        <begin position="260"/>
        <end position="367"/>
    </location>
</feature>
<proteinExistence type="predicted"/>
<dbReference type="GO" id="GO:0007062">
    <property type="term" value="P:sister chromatid cohesion"/>
    <property type="evidence" value="ECO:0007669"/>
    <property type="project" value="TreeGrafter"/>
</dbReference>
<dbReference type="Proteomes" id="UP000695007">
    <property type="component" value="Unplaced"/>
</dbReference>
<keyword evidence="6" id="KW-1185">Reference proteome</keyword>
<dbReference type="GO" id="GO:0005634">
    <property type="term" value="C:nucleus"/>
    <property type="evidence" value="ECO:0007669"/>
    <property type="project" value="TreeGrafter"/>
</dbReference>
<dbReference type="PANTHER" id="PTHR18937">
    <property type="entry name" value="STRUCTURAL MAINTENANCE OF CHROMOSOMES SMC FAMILY MEMBER"/>
    <property type="match status" value="1"/>
</dbReference>
<evidence type="ECO:0000256" key="4">
    <source>
        <dbReference type="ARBA" id="ARBA00023306"/>
    </source>
</evidence>
<dbReference type="Gene3D" id="3.40.50.300">
    <property type="entry name" value="P-loop containing nucleotide triphosphate hydrolases"/>
    <property type="match status" value="1"/>
</dbReference>
<keyword evidence="5" id="KW-0175">Coiled coil</keyword>
<sequence length="390" mass="46689">MLECNINIKANNFLVQQNSIENIAMKGTKERCEFFEHICNSIAYKGEYTSLSKKLHRAHLDIEQLKKDLNFQYKLKKELLKTSKETEKYDKLQRELTKTEFDYYLLKLYQIDKTIDQFIEKQNEAKISINIAEKIRQSKEDALVILKNQLNNQESYLKKVDDDCENVRVKLSKYSSKMLELIQKNSHSHEENIKDLKRQYHDIQQSKKNYEKSESQHCSLKLKDEQCVSLNGTYYKKDGQFSGGLANLLQQLKQWNYKEYEDLKEKKRMKSNLLQELQKQITEKQKYKDELTVELEAVKRWLETNLRPFIAKHTNELLIKEKRLSELEKELVSLKTNPNIAKLQKKLDDKNNELERMENEKNLIEDRIFARFCDKFHIDNIRQYEHGDLK</sequence>
<organism evidence="6 7">
    <name type="scientific">Ceratosolen solmsi marchali</name>
    <dbReference type="NCBI Taxonomy" id="326594"/>
    <lineage>
        <taxon>Eukaryota</taxon>
        <taxon>Metazoa</taxon>
        <taxon>Ecdysozoa</taxon>
        <taxon>Arthropoda</taxon>
        <taxon>Hexapoda</taxon>
        <taxon>Insecta</taxon>
        <taxon>Pterygota</taxon>
        <taxon>Neoptera</taxon>
        <taxon>Endopterygota</taxon>
        <taxon>Hymenoptera</taxon>
        <taxon>Apocrita</taxon>
        <taxon>Proctotrupomorpha</taxon>
        <taxon>Chalcidoidea</taxon>
        <taxon>Agaonidae</taxon>
        <taxon>Agaoninae</taxon>
        <taxon>Ceratosolen</taxon>
    </lineage>
</organism>
<dbReference type="AlphaFoldDB" id="A0AAJ7DW29"/>
<evidence type="ECO:0000313" key="7">
    <source>
        <dbReference type="RefSeq" id="XP_011498511.1"/>
    </source>
</evidence>
<dbReference type="RefSeq" id="XP_011498511.1">
    <property type="nucleotide sequence ID" value="XM_011500209.1"/>
</dbReference>
<evidence type="ECO:0000256" key="2">
    <source>
        <dbReference type="ARBA" id="ARBA00022776"/>
    </source>
</evidence>
<feature type="coiled-coil region" evidence="5">
    <location>
        <begin position="179"/>
        <end position="213"/>
    </location>
</feature>
<keyword evidence="4" id="KW-0131">Cell cycle</keyword>
<keyword evidence="1" id="KW-0132">Cell division</keyword>
<dbReference type="KEGG" id="csol:105362723"/>
<keyword evidence="3" id="KW-0539">Nucleus</keyword>
<dbReference type="GO" id="GO:0008278">
    <property type="term" value="C:cohesin complex"/>
    <property type="evidence" value="ECO:0007669"/>
    <property type="project" value="TreeGrafter"/>
</dbReference>
<dbReference type="InterPro" id="IPR027417">
    <property type="entry name" value="P-loop_NTPase"/>
</dbReference>
<dbReference type="PANTHER" id="PTHR18937:SF12">
    <property type="entry name" value="STRUCTURAL MAINTENANCE OF CHROMOSOMES PROTEIN"/>
    <property type="match status" value="1"/>
</dbReference>
<name>A0AAJ7DW29_9HYME</name>
<reference evidence="7" key="1">
    <citation type="submission" date="2025-08" db="UniProtKB">
        <authorList>
            <consortium name="RefSeq"/>
        </authorList>
    </citation>
    <scope>IDENTIFICATION</scope>
</reference>
<protein>
    <submittedName>
        <fullName evidence="7">Structural maintenance of chromosomes protein 1A-like</fullName>
    </submittedName>
</protein>
<dbReference type="GO" id="GO:0051301">
    <property type="term" value="P:cell division"/>
    <property type="evidence" value="ECO:0007669"/>
    <property type="project" value="UniProtKB-KW"/>
</dbReference>
<accession>A0AAJ7DW29</accession>
<dbReference type="GO" id="GO:0003677">
    <property type="term" value="F:DNA binding"/>
    <property type="evidence" value="ECO:0007669"/>
    <property type="project" value="TreeGrafter"/>
</dbReference>
<evidence type="ECO:0000256" key="3">
    <source>
        <dbReference type="ARBA" id="ARBA00023242"/>
    </source>
</evidence>
<evidence type="ECO:0000256" key="1">
    <source>
        <dbReference type="ARBA" id="ARBA00022618"/>
    </source>
</evidence>
<evidence type="ECO:0000313" key="6">
    <source>
        <dbReference type="Proteomes" id="UP000695007"/>
    </source>
</evidence>
<dbReference type="GeneID" id="105362723"/>
<gene>
    <name evidence="7" type="primary">LOC105362723</name>
</gene>